<reference evidence="2 5" key="4">
    <citation type="journal article" date="2024" name="Microbiol. Resour. Announc.">
        <title>Genome annotations for the ascomycete fungi Trichoderma harzianum, Trichoderma aggressivum, and Purpureocillium lilacinum.</title>
        <authorList>
            <person name="Beijen E.P.W."/>
            <person name="Ohm R.A."/>
        </authorList>
    </citation>
    <scope>NUCLEOTIDE SEQUENCE [LARGE SCALE GENOMIC DNA]</scope>
    <source>
        <strain evidence="2 5">CBS 150709</strain>
    </source>
</reference>
<keyword evidence="5" id="KW-1185">Reference proteome</keyword>
<dbReference type="InterPro" id="IPR008775">
    <property type="entry name" value="Phytyl_CoA_dOase-like"/>
</dbReference>
<reference evidence="2" key="3">
    <citation type="submission" date="2023-11" db="EMBL/GenBank/DDBJ databases">
        <authorList>
            <person name="Beijen E."/>
            <person name="Ohm R.A."/>
        </authorList>
    </citation>
    <scope>NUCLEOTIDE SEQUENCE</scope>
    <source>
        <strain evidence="2">CBS 150709</strain>
    </source>
</reference>
<feature type="compositionally biased region" description="Polar residues" evidence="1">
    <location>
        <begin position="1"/>
        <end position="13"/>
    </location>
</feature>
<comment type="caution">
    <text evidence="3">The sequence shown here is derived from an EMBL/GenBank/DDBJ whole genome shotgun (WGS) entry which is preliminary data.</text>
</comment>
<feature type="region of interest" description="Disordered" evidence="1">
    <location>
        <begin position="1"/>
        <end position="21"/>
    </location>
</feature>
<reference evidence="3 4" key="2">
    <citation type="journal article" date="2016" name="Front. Microbiol.">
        <title>Genome and transcriptome sequences reveal the specific parasitism of the nematophagous Purpureocillium lilacinum 36-1.</title>
        <authorList>
            <person name="Xie J."/>
            <person name="Li S."/>
            <person name="Mo C."/>
            <person name="Xiao X."/>
            <person name="Peng D."/>
            <person name="Wang G."/>
            <person name="Xiao Y."/>
        </authorList>
    </citation>
    <scope>NUCLEOTIDE SEQUENCE [LARGE SCALE GENOMIC DNA]</scope>
    <source>
        <strain evidence="3 4">36-1</strain>
    </source>
</reference>
<dbReference type="Proteomes" id="UP000245956">
    <property type="component" value="Unassembled WGS sequence"/>
</dbReference>
<dbReference type="PANTHER" id="PTHR40470:SF1">
    <property type="entry name" value="PHYTANOYL-COA DIOXYGENASE FAMILY PROTEIN (AFU_ORTHOLOGUE AFUA_2G15850)"/>
    <property type="match status" value="1"/>
</dbReference>
<dbReference type="PANTHER" id="PTHR40470">
    <property type="entry name" value="PHYTANOYL-COA DIOXYGENASE FAMILY PROTEIN (AFU_ORTHOLOGUE AFUA_2G15850)"/>
    <property type="match status" value="1"/>
</dbReference>
<keyword evidence="3" id="KW-0560">Oxidoreductase</keyword>
<keyword evidence="3" id="KW-0223">Dioxygenase</keyword>
<dbReference type="EMBL" id="LCWV01000003">
    <property type="protein sequence ID" value="PWI74627.1"/>
    <property type="molecule type" value="Genomic_DNA"/>
</dbReference>
<reference evidence="3" key="1">
    <citation type="submission" date="2015-05" db="EMBL/GenBank/DDBJ databases">
        <authorList>
            <person name="Wang D.B."/>
            <person name="Wang M."/>
        </authorList>
    </citation>
    <scope>NUCLEOTIDE SEQUENCE</scope>
    <source>
        <strain evidence="3">36-1</strain>
    </source>
</reference>
<dbReference type="SUPFAM" id="SSF51197">
    <property type="entry name" value="Clavaminate synthase-like"/>
    <property type="match status" value="1"/>
</dbReference>
<dbReference type="AlphaFoldDB" id="A0A2U3EJE6"/>
<accession>A0A2U3EJE6</accession>
<name>A0A2U3EJE6_PURLI</name>
<dbReference type="Pfam" id="PF05721">
    <property type="entry name" value="PhyH"/>
    <property type="match status" value="1"/>
</dbReference>
<proteinExistence type="predicted"/>
<evidence type="ECO:0000313" key="3">
    <source>
        <dbReference type="EMBL" id="PWI74627.1"/>
    </source>
</evidence>
<evidence type="ECO:0000256" key="1">
    <source>
        <dbReference type="SAM" id="MobiDB-lite"/>
    </source>
</evidence>
<protein>
    <submittedName>
        <fullName evidence="3">Phytanoyl-CoA dioxygenase</fullName>
    </submittedName>
</protein>
<dbReference type="GO" id="GO:0051213">
    <property type="term" value="F:dioxygenase activity"/>
    <property type="evidence" value="ECO:0007669"/>
    <property type="project" value="UniProtKB-KW"/>
</dbReference>
<dbReference type="EMBL" id="JAWRVI010000012">
    <property type="protein sequence ID" value="KAK4091188.1"/>
    <property type="molecule type" value="Genomic_DNA"/>
</dbReference>
<evidence type="ECO:0000313" key="4">
    <source>
        <dbReference type="Proteomes" id="UP000245956"/>
    </source>
</evidence>
<evidence type="ECO:0000313" key="2">
    <source>
        <dbReference type="EMBL" id="KAK4091188.1"/>
    </source>
</evidence>
<gene>
    <name evidence="3" type="ORF">PCL_07941</name>
    <name evidence="2" type="ORF">Purlil1_4202</name>
</gene>
<dbReference type="Proteomes" id="UP001287286">
    <property type="component" value="Unassembled WGS sequence"/>
</dbReference>
<evidence type="ECO:0000313" key="5">
    <source>
        <dbReference type="Proteomes" id="UP001287286"/>
    </source>
</evidence>
<dbReference type="Gene3D" id="2.60.120.620">
    <property type="entry name" value="q2cbj1_9rhob like domain"/>
    <property type="match status" value="1"/>
</dbReference>
<organism evidence="3 4">
    <name type="scientific">Purpureocillium lilacinum</name>
    <name type="common">Paecilomyces lilacinus</name>
    <dbReference type="NCBI Taxonomy" id="33203"/>
    <lineage>
        <taxon>Eukaryota</taxon>
        <taxon>Fungi</taxon>
        <taxon>Dikarya</taxon>
        <taxon>Ascomycota</taxon>
        <taxon>Pezizomycotina</taxon>
        <taxon>Sordariomycetes</taxon>
        <taxon>Hypocreomycetidae</taxon>
        <taxon>Hypocreales</taxon>
        <taxon>Ophiocordycipitaceae</taxon>
        <taxon>Purpureocillium</taxon>
    </lineage>
</organism>
<sequence>MPFVDNSTVTYQPSAHVPPQSQPRAMSLLERLNRDGFVLVPGAFTGEALETLRRATQDATANARRGNWPDVRTLPKQFPPWKVDGPNPAAEGIWGVQGVMHPDMPHQPDFVRVYFSDAIVAPTLELLQCSRDDLVMELFNLLVRPDYDFELRWHRDDIPATATAEEELDRLNKPAFSAQWNLALYEDSSLVVVPGSHRRARTDIERNADPYEKVLPDQLVVKMEPGDIVFYNNNILHRGVYDSKVERMTLHGSAGHVDGAKLRARNVLQHGLRNWIDRLNFDALEGHEKELAEHMRANLVKMGQDAGDVGFSLQG</sequence>